<dbReference type="Pfam" id="PF13959">
    <property type="entry name" value="CTE_SPB4"/>
    <property type="match status" value="1"/>
</dbReference>
<dbReference type="Gene3D" id="3.40.50.300">
    <property type="entry name" value="P-loop containing nucleotide triphosphate hydrolases"/>
    <property type="match status" value="2"/>
</dbReference>
<dbReference type="InterPro" id="IPR001650">
    <property type="entry name" value="Helicase_C-like"/>
</dbReference>
<evidence type="ECO:0000313" key="18">
    <source>
        <dbReference type="EMBL" id="KJA30254.1"/>
    </source>
</evidence>
<dbReference type="EC" id="3.6.4.13" evidence="13"/>
<dbReference type="SMART" id="SM00490">
    <property type="entry name" value="HELICc"/>
    <property type="match status" value="1"/>
</dbReference>
<dbReference type="SMART" id="SM01178">
    <property type="entry name" value="DUF4217"/>
    <property type="match status" value="1"/>
</dbReference>
<dbReference type="Pfam" id="PF00270">
    <property type="entry name" value="DEAD"/>
    <property type="match status" value="1"/>
</dbReference>
<feature type="short sequence motif" description="Q motif" evidence="11">
    <location>
        <begin position="11"/>
        <end position="39"/>
    </location>
</feature>
<evidence type="ECO:0000256" key="14">
    <source>
        <dbReference type="SAM" id="MobiDB-lite"/>
    </source>
</evidence>
<dbReference type="Pfam" id="PF00271">
    <property type="entry name" value="Helicase_C"/>
    <property type="match status" value="1"/>
</dbReference>
<evidence type="ECO:0000256" key="8">
    <source>
        <dbReference type="ARBA" id="ARBA00022884"/>
    </source>
</evidence>
<evidence type="ECO:0000256" key="4">
    <source>
        <dbReference type="ARBA" id="ARBA00022741"/>
    </source>
</evidence>
<dbReference type="Proteomes" id="UP000054270">
    <property type="component" value="Unassembled WGS sequence"/>
</dbReference>
<feature type="compositionally biased region" description="Basic residues" evidence="14">
    <location>
        <begin position="583"/>
        <end position="593"/>
    </location>
</feature>
<dbReference type="GO" id="GO:0005524">
    <property type="term" value="F:ATP binding"/>
    <property type="evidence" value="ECO:0007669"/>
    <property type="project" value="UniProtKB-UniRule"/>
</dbReference>
<dbReference type="OrthoDB" id="7396459at2759"/>
<evidence type="ECO:0000256" key="11">
    <source>
        <dbReference type="PROSITE-ProRule" id="PRU00552"/>
    </source>
</evidence>
<dbReference type="CDD" id="cd17960">
    <property type="entry name" value="DEADc_DDX55"/>
    <property type="match status" value="1"/>
</dbReference>
<dbReference type="PROSITE" id="PS00039">
    <property type="entry name" value="DEAD_ATP_HELICASE"/>
    <property type="match status" value="1"/>
</dbReference>
<dbReference type="InterPro" id="IPR000629">
    <property type="entry name" value="RNA-helicase_DEAD-box_CS"/>
</dbReference>
<evidence type="ECO:0000256" key="10">
    <source>
        <dbReference type="ARBA" id="ARBA00038002"/>
    </source>
</evidence>
<comment type="similarity">
    <text evidence="10">Belongs to the DEAD box helicase family. DDX55/SPB4 subfamily.</text>
</comment>
<name>A0A0D2PHC0_HYPSF</name>
<dbReference type="AlphaFoldDB" id="A0A0D2PHC0"/>
<dbReference type="InterPro" id="IPR011545">
    <property type="entry name" value="DEAD/DEAH_box_helicase_dom"/>
</dbReference>
<proteinExistence type="inferred from homology"/>
<evidence type="ECO:0000256" key="3">
    <source>
        <dbReference type="ARBA" id="ARBA00022552"/>
    </source>
</evidence>
<accession>A0A0D2PHC0</accession>
<dbReference type="GO" id="GO:0003724">
    <property type="term" value="F:RNA helicase activity"/>
    <property type="evidence" value="ECO:0007669"/>
    <property type="project" value="UniProtKB-EC"/>
</dbReference>
<evidence type="ECO:0000256" key="2">
    <source>
        <dbReference type="ARBA" id="ARBA00022517"/>
    </source>
</evidence>
<dbReference type="GO" id="GO:0006364">
    <property type="term" value="P:rRNA processing"/>
    <property type="evidence" value="ECO:0007669"/>
    <property type="project" value="UniProtKB-KW"/>
</dbReference>
<dbReference type="GO" id="GO:0016887">
    <property type="term" value="F:ATP hydrolysis activity"/>
    <property type="evidence" value="ECO:0007669"/>
    <property type="project" value="RHEA"/>
</dbReference>
<evidence type="ECO:0000256" key="1">
    <source>
        <dbReference type="ARBA" id="ARBA00004604"/>
    </source>
</evidence>
<keyword evidence="3" id="KW-0698">rRNA processing</keyword>
<dbReference type="PROSITE" id="PS51192">
    <property type="entry name" value="HELICASE_ATP_BIND_1"/>
    <property type="match status" value="1"/>
</dbReference>
<organism evidence="18 19">
    <name type="scientific">Hypholoma sublateritium (strain FD-334 SS-4)</name>
    <dbReference type="NCBI Taxonomy" id="945553"/>
    <lineage>
        <taxon>Eukaryota</taxon>
        <taxon>Fungi</taxon>
        <taxon>Dikarya</taxon>
        <taxon>Basidiomycota</taxon>
        <taxon>Agaricomycotina</taxon>
        <taxon>Agaricomycetes</taxon>
        <taxon>Agaricomycetidae</taxon>
        <taxon>Agaricales</taxon>
        <taxon>Agaricineae</taxon>
        <taxon>Strophariaceae</taxon>
        <taxon>Hypholoma</taxon>
    </lineage>
</organism>
<evidence type="ECO:0000259" key="17">
    <source>
        <dbReference type="PROSITE" id="PS51195"/>
    </source>
</evidence>
<dbReference type="InterPro" id="IPR014001">
    <property type="entry name" value="Helicase_ATP-bd"/>
</dbReference>
<feature type="compositionally biased region" description="Low complexity" evidence="14">
    <location>
        <begin position="596"/>
        <end position="612"/>
    </location>
</feature>
<dbReference type="CDD" id="cd18787">
    <property type="entry name" value="SF2_C_DEAD"/>
    <property type="match status" value="1"/>
</dbReference>
<keyword evidence="19" id="KW-1185">Reference proteome</keyword>
<sequence length="665" mass="74532">MSGSTAFAGSWSSLPTPLTSWVLEVIQSMGHTQMTPVQASTIPLFMKHKDVVVEAVTGSGKTLAFVIPTLERLIRRETRLKRDEVGALIISPTRELATQIHSIFASFLDSQPGAAYSPPLLLVSSDQSSPSDDTQRFLSTGADIVIGTPGRIDEFLLGKGRSSVNVKELEVLVLDEADRLLDLGFQATLTRILTHLPKQRRTGLFSATMTDADALSELVRVGLRNPARIIVRVQSKRMKINSTQRNEVVEERRVPASLENLYINCRTSEKLIQLTRIIELEATQNSSSHFIIYFATCACVDYFYKILSHLKGVKCNFYSLHGNLTPSARTRTLTAFSAAPYSLAMPSVLLATDVAARGLDLPLVDVIVQFDPPTDTKTFSHRCGRTARAGRTGTAYVLLCGRELEFCDFLNVRKIPLKEHPYIPHSGSSSSEPEHEDQDDPDVDIYLEDVRSVLKTDRALNDHAVKAFVSFVRAYSKHEASYIFRVKDLDLVGLAKSFGLLRLPKMPELKMANRDAWKDADISWSEYAYADPVQEAKRVVTLAQAEKDGARERERRHAENAKKKKKNGSWSEHADRKDERDKRKEKKKLKAKWIKTQTTVETEAEAAAQVEQCTGKRQRENLAEASGSDNDMDDWNELAREEKMAKRLRKGDISQKDFDAEFADL</sequence>
<dbReference type="Pfam" id="PF23681">
    <property type="entry name" value="CTT_SPB4"/>
    <property type="match status" value="1"/>
</dbReference>
<evidence type="ECO:0000256" key="9">
    <source>
        <dbReference type="ARBA" id="ARBA00023054"/>
    </source>
</evidence>
<dbReference type="InterPro" id="IPR014014">
    <property type="entry name" value="RNA_helicase_DEAD_Q_motif"/>
</dbReference>
<protein>
    <recommendedName>
        <fullName evidence="13">ATP-dependent RNA helicase</fullName>
        <ecNumber evidence="13">3.6.4.13</ecNumber>
    </recommendedName>
</protein>
<keyword evidence="4 12" id="KW-0547">Nucleotide-binding</keyword>
<keyword evidence="7 12" id="KW-0067">ATP-binding</keyword>
<comment type="subcellular location">
    <subcellularLocation>
        <location evidence="1">Nucleus</location>
        <location evidence="1">Nucleolus</location>
    </subcellularLocation>
</comment>
<evidence type="ECO:0000256" key="6">
    <source>
        <dbReference type="ARBA" id="ARBA00022806"/>
    </source>
</evidence>
<feature type="domain" description="Helicase ATP-binding" evidence="15">
    <location>
        <begin position="42"/>
        <end position="227"/>
    </location>
</feature>
<feature type="domain" description="DEAD-box RNA helicase Q" evidence="17">
    <location>
        <begin position="11"/>
        <end position="39"/>
    </location>
</feature>
<dbReference type="EMBL" id="KN817518">
    <property type="protein sequence ID" value="KJA30254.1"/>
    <property type="molecule type" value="Genomic_DNA"/>
</dbReference>
<dbReference type="SUPFAM" id="SSF52540">
    <property type="entry name" value="P-loop containing nucleoside triphosphate hydrolases"/>
    <property type="match status" value="2"/>
</dbReference>
<feature type="compositionally biased region" description="Basic and acidic residues" evidence="14">
    <location>
        <begin position="572"/>
        <end position="582"/>
    </location>
</feature>
<dbReference type="PANTHER" id="PTHR24031">
    <property type="entry name" value="RNA HELICASE"/>
    <property type="match status" value="1"/>
</dbReference>
<dbReference type="InterPro" id="IPR056330">
    <property type="entry name" value="CTT_SPB4"/>
</dbReference>
<comment type="catalytic activity">
    <reaction evidence="13">
        <text>ATP + H2O = ADP + phosphate + H(+)</text>
        <dbReference type="Rhea" id="RHEA:13065"/>
        <dbReference type="ChEBI" id="CHEBI:15377"/>
        <dbReference type="ChEBI" id="CHEBI:15378"/>
        <dbReference type="ChEBI" id="CHEBI:30616"/>
        <dbReference type="ChEBI" id="CHEBI:43474"/>
        <dbReference type="ChEBI" id="CHEBI:456216"/>
        <dbReference type="EC" id="3.6.4.13"/>
    </reaction>
</comment>
<evidence type="ECO:0000256" key="7">
    <source>
        <dbReference type="ARBA" id="ARBA00022840"/>
    </source>
</evidence>
<dbReference type="InterPro" id="IPR025313">
    <property type="entry name" value="SPB4-like_CTE"/>
</dbReference>
<dbReference type="OMA" id="AYKEHEC"/>
<evidence type="ECO:0000256" key="12">
    <source>
        <dbReference type="RuleBase" id="RU000492"/>
    </source>
</evidence>
<evidence type="ECO:0000259" key="16">
    <source>
        <dbReference type="PROSITE" id="PS51194"/>
    </source>
</evidence>
<keyword evidence="6 12" id="KW-0347">Helicase</keyword>
<dbReference type="PROSITE" id="PS51194">
    <property type="entry name" value="HELICASE_CTER"/>
    <property type="match status" value="1"/>
</dbReference>
<comment type="function">
    <text evidence="13">RNA helicase.</text>
</comment>
<reference evidence="19" key="1">
    <citation type="submission" date="2014-04" db="EMBL/GenBank/DDBJ databases">
        <title>Evolutionary Origins and Diversification of the Mycorrhizal Mutualists.</title>
        <authorList>
            <consortium name="DOE Joint Genome Institute"/>
            <consortium name="Mycorrhizal Genomics Consortium"/>
            <person name="Kohler A."/>
            <person name="Kuo A."/>
            <person name="Nagy L.G."/>
            <person name="Floudas D."/>
            <person name="Copeland A."/>
            <person name="Barry K.W."/>
            <person name="Cichocki N."/>
            <person name="Veneault-Fourrey C."/>
            <person name="LaButti K."/>
            <person name="Lindquist E.A."/>
            <person name="Lipzen A."/>
            <person name="Lundell T."/>
            <person name="Morin E."/>
            <person name="Murat C."/>
            <person name="Riley R."/>
            <person name="Ohm R."/>
            <person name="Sun H."/>
            <person name="Tunlid A."/>
            <person name="Henrissat B."/>
            <person name="Grigoriev I.V."/>
            <person name="Hibbett D.S."/>
            <person name="Martin F."/>
        </authorList>
    </citation>
    <scope>NUCLEOTIDE SEQUENCE [LARGE SCALE GENOMIC DNA]</scope>
    <source>
        <strain evidence="19">FD-334 SS-4</strain>
    </source>
</reference>
<feature type="domain" description="Helicase C-terminal" evidence="16">
    <location>
        <begin position="270"/>
        <end position="439"/>
    </location>
</feature>
<evidence type="ECO:0000313" key="19">
    <source>
        <dbReference type="Proteomes" id="UP000054270"/>
    </source>
</evidence>
<dbReference type="STRING" id="945553.A0A0D2PHC0"/>
<feature type="region of interest" description="Disordered" evidence="14">
    <location>
        <begin position="422"/>
        <end position="441"/>
    </location>
</feature>
<dbReference type="GO" id="GO:0005730">
    <property type="term" value="C:nucleolus"/>
    <property type="evidence" value="ECO:0007669"/>
    <property type="project" value="UniProtKB-SubCell"/>
</dbReference>
<evidence type="ECO:0000259" key="15">
    <source>
        <dbReference type="PROSITE" id="PS51192"/>
    </source>
</evidence>
<feature type="region of interest" description="Disordered" evidence="14">
    <location>
        <begin position="546"/>
        <end position="636"/>
    </location>
</feature>
<gene>
    <name evidence="18" type="ORF">HYPSUDRAFT_61101</name>
</gene>
<feature type="compositionally biased region" description="Basic and acidic residues" evidence="14">
    <location>
        <begin position="546"/>
        <end position="561"/>
    </location>
</feature>
<keyword evidence="2" id="KW-0690">Ribosome biogenesis</keyword>
<keyword evidence="5 12" id="KW-0378">Hydrolase</keyword>
<evidence type="ECO:0000256" key="5">
    <source>
        <dbReference type="ARBA" id="ARBA00022801"/>
    </source>
</evidence>
<dbReference type="SMART" id="SM00487">
    <property type="entry name" value="DEXDc"/>
    <property type="match status" value="1"/>
</dbReference>
<dbReference type="GO" id="GO:0003723">
    <property type="term" value="F:RNA binding"/>
    <property type="evidence" value="ECO:0007669"/>
    <property type="project" value="UniProtKB-UniRule"/>
</dbReference>
<keyword evidence="9" id="KW-0175">Coiled coil</keyword>
<dbReference type="PROSITE" id="PS51195">
    <property type="entry name" value="Q_MOTIF"/>
    <property type="match status" value="1"/>
</dbReference>
<dbReference type="InterPro" id="IPR027417">
    <property type="entry name" value="P-loop_NTPase"/>
</dbReference>
<comment type="domain">
    <text evidence="13">The Q motif is unique to and characteristic of the DEAD box family of RNA helicases and controls ATP binding and hydrolysis.</text>
</comment>
<keyword evidence="8 13" id="KW-0694">RNA-binding</keyword>
<evidence type="ECO:0000256" key="13">
    <source>
        <dbReference type="RuleBase" id="RU365068"/>
    </source>
</evidence>